<sequence>MPGGLEVRGPAHQAFGGLPLVPRAVHNHLYLRVVRRAPAVLPRRRRVLRLGVVHVAPGDAAAADGARGVRQQPGVDALGVEGVAAGGQDAEQLGGVEGAQAHRALGGAAHVDVTVAEPDRRKRAHRGAAEPRAAAVARGGREAEAQAAGPLAGAALLAVLGVDEEEEERQQHGREHAHDDGRVHGRQRRRWQRRWSHLRRRRRRLHGLARKRRQRRRRGRHPVSIMAGAPMNRSRSRERICMSWGGSETESWRRAGLPSELARLKNSASYL</sequence>
<feature type="region of interest" description="Disordered" evidence="1">
    <location>
        <begin position="118"/>
        <end position="141"/>
    </location>
</feature>
<gene>
    <name evidence="3" type="ORF">ZEAMMB73_Zm00001d026493</name>
</gene>
<accession>C0P729</accession>
<dbReference type="EMBL" id="BT064098">
    <property type="protein sequence ID" value="ACN28795.1"/>
    <property type="molecule type" value="mRNA"/>
</dbReference>
<reference evidence="2" key="1">
    <citation type="journal article" date="2009" name="PLoS Genet.">
        <title>Sequencing, mapping, and analysis of 27,455 maize full-length cDNAs.</title>
        <authorList>
            <person name="Soderlund C."/>
            <person name="Descour A."/>
            <person name="Kudrna D."/>
            <person name="Bomhoff M."/>
            <person name="Boyd L."/>
            <person name="Currie J."/>
            <person name="Angelova A."/>
            <person name="Collura K."/>
            <person name="Wissotski M."/>
            <person name="Ashley E."/>
            <person name="Morrow D."/>
            <person name="Fernandes J."/>
            <person name="Walbot V."/>
            <person name="Yu Y."/>
        </authorList>
    </citation>
    <scope>NUCLEOTIDE SEQUENCE</scope>
    <source>
        <strain evidence="2">B73</strain>
    </source>
</reference>
<protein>
    <submittedName>
        <fullName evidence="2">Uncharacterized protein</fullName>
    </submittedName>
</protein>
<dbReference type="EMBL" id="CM000786">
    <property type="protein sequence ID" value="AQK46789.1"/>
    <property type="molecule type" value="Genomic_DNA"/>
</dbReference>
<proteinExistence type="evidence at transcript level"/>
<name>C0P729_MAIZE</name>
<evidence type="ECO:0000313" key="3">
    <source>
        <dbReference type="EMBL" id="AQK46789.1"/>
    </source>
</evidence>
<feature type="region of interest" description="Disordered" evidence="1">
    <location>
        <begin position="164"/>
        <end position="188"/>
    </location>
</feature>
<reference evidence="3" key="2">
    <citation type="submission" date="2015-12" db="EMBL/GenBank/DDBJ databases">
        <title>Update maize B73 reference genome by single molecule sequencing technologies.</title>
        <authorList>
            <consortium name="Maize Genome Sequencing Project"/>
            <person name="Ware D."/>
        </authorList>
    </citation>
    <scope>NUCLEOTIDE SEQUENCE</scope>
    <source>
        <tissue evidence="3">Seedling</tissue>
    </source>
</reference>
<dbReference type="InParanoid" id="C0P729"/>
<evidence type="ECO:0000313" key="2">
    <source>
        <dbReference type="EMBL" id="ACN28795.1"/>
    </source>
</evidence>
<organism evidence="2">
    <name type="scientific">Zea mays</name>
    <name type="common">Maize</name>
    <dbReference type="NCBI Taxonomy" id="4577"/>
    <lineage>
        <taxon>Eukaryota</taxon>
        <taxon>Viridiplantae</taxon>
        <taxon>Streptophyta</taxon>
        <taxon>Embryophyta</taxon>
        <taxon>Tracheophyta</taxon>
        <taxon>Spermatophyta</taxon>
        <taxon>Magnoliopsida</taxon>
        <taxon>Liliopsida</taxon>
        <taxon>Poales</taxon>
        <taxon>Poaceae</taxon>
        <taxon>PACMAD clade</taxon>
        <taxon>Panicoideae</taxon>
        <taxon>Andropogonodae</taxon>
        <taxon>Andropogoneae</taxon>
        <taxon>Tripsacinae</taxon>
        <taxon>Zea</taxon>
    </lineage>
</organism>
<dbReference type="AlphaFoldDB" id="C0P729"/>
<feature type="compositionally biased region" description="Basic and acidic residues" evidence="1">
    <location>
        <begin position="169"/>
        <end position="183"/>
    </location>
</feature>
<evidence type="ECO:0000256" key="1">
    <source>
        <dbReference type="SAM" id="MobiDB-lite"/>
    </source>
</evidence>